<dbReference type="FunFam" id="2.10.25.10:FF:000472">
    <property type="entry name" value="Uncharacterized protein, isoform A"/>
    <property type="match status" value="1"/>
</dbReference>
<dbReference type="SMART" id="SM00181">
    <property type="entry name" value="EGF"/>
    <property type="match status" value="2"/>
</dbReference>
<evidence type="ECO:0000259" key="8">
    <source>
        <dbReference type="PROSITE" id="PS50026"/>
    </source>
</evidence>
<dbReference type="PROSITE" id="PS00022">
    <property type="entry name" value="EGF_1"/>
    <property type="match status" value="2"/>
</dbReference>
<keyword evidence="1 6" id="KW-0245">EGF-like domain</keyword>
<evidence type="ECO:0000256" key="1">
    <source>
        <dbReference type="ARBA" id="ARBA00022536"/>
    </source>
</evidence>
<dbReference type="SMART" id="SM00179">
    <property type="entry name" value="EGF_CA"/>
    <property type="match status" value="2"/>
</dbReference>
<dbReference type="PROSITE" id="PS01186">
    <property type="entry name" value="EGF_2"/>
    <property type="match status" value="1"/>
</dbReference>
<keyword evidence="3" id="KW-0677">Repeat</keyword>
<protein>
    <submittedName>
        <fullName evidence="9">Uncharacterized protein</fullName>
    </submittedName>
</protein>
<keyword evidence="4 6" id="KW-1015">Disulfide bond</keyword>
<dbReference type="SUPFAM" id="SSF82671">
    <property type="entry name" value="SEA domain"/>
    <property type="match status" value="1"/>
</dbReference>
<dbReference type="PROSITE" id="PS50026">
    <property type="entry name" value="EGF_3"/>
    <property type="match status" value="2"/>
</dbReference>
<feature type="disulfide bond" evidence="6">
    <location>
        <begin position="17"/>
        <end position="26"/>
    </location>
</feature>
<comment type="caution">
    <text evidence="6">Lacks conserved residue(s) required for the propagation of feature annotation.</text>
</comment>
<evidence type="ECO:0000313" key="10">
    <source>
        <dbReference type="Proteomes" id="UP001209878"/>
    </source>
</evidence>
<evidence type="ECO:0000313" key="9">
    <source>
        <dbReference type="EMBL" id="KAK2173005.1"/>
    </source>
</evidence>
<keyword evidence="5" id="KW-0325">Glycoprotein</keyword>
<dbReference type="AlphaFoldDB" id="A0AAD9NK52"/>
<feature type="domain" description="EGF-like" evidence="8">
    <location>
        <begin position="29"/>
        <end position="65"/>
    </location>
</feature>
<organism evidence="9 10">
    <name type="scientific">Ridgeia piscesae</name>
    <name type="common">Tubeworm</name>
    <dbReference type="NCBI Taxonomy" id="27915"/>
    <lineage>
        <taxon>Eukaryota</taxon>
        <taxon>Metazoa</taxon>
        <taxon>Spiralia</taxon>
        <taxon>Lophotrochozoa</taxon>
        <taxon>Annelida</taxon>
        <taxon>Polychaeta</taxon>
        <taxon>Sedentaria</taxon>
        <taxon>Canalipalpata</taxon>
        <taxon>Sabellida</taxon>
        <taxon>Siboglinidae</taxon>
        <taxon>Ridgeia</taxon>
    </lineage>
</organism>
<dbReference type="InterPro" id="IPR013032">
    <property type="entry name" value="EGF-like_CS"/>
</dbReference>
<dbReference type="InterPro" id="IPR009030">
    <property type="entry name" value="Growth_fac_rcpt_cys_sf"/>
</dbReference>
<dbReference type="GO" id="GO:0005509">
    <property type="term" value="F:calcium ion binding"/>
    <property type="evidence" value="ECO:0007669"/>
    <property type="project" value="InterPro"/>
</dbReference>
<dbReference type="InterPro" id="IPR001881">
    <property type="entry name" value="EGF-like_Ca-bd_dom"/>
</dbReference>
<sequence length="190" mass="20555">MNGATCSDHLNKFSCRCKAGFEGDTCDIDIIECHSSPCANEGTCLQGTNVYACGCQPRYYGSNCETGVPASEVKRVDIQLSLKSEQFTETLKDPNSEAHKQLKKRVIAALEIILDTKVKGGYKIVDVTFSEGSVVVKYVLEVMKDNKMEAEAVVSDGIQHDGGKFGGFKVDPDSVKAEGTRTTQCSLSLP</sequence>
<feature type="disulfide bond" evidence="6">
    <location>
        <begin position="55"/>
        <end position="64"/>
    </location>
</feature>
<name>A0AAD9NK52_RIDPI</name>
<dbReference type="EMBL" id="JAODUO010000912">
    <property type="protein sequence ID" value="KAK2173005.1"/>
    <property type="molecule type" value="Genomic_DNA"/>
</dbReference>
<dbReference type="Gene3D" id="2.10.25.10">
    <property type="entry name" value="Laminin"/>
    <property type="match status" value="2"/>
</dbReference>
<proteinExistence type="predicted"/>
<evidence type="ECO:0000256" key="5">
    <source>
        <dbReference type="ARBA" id="ARBA00023180"/>
    </source>
</evidence>
<evidence type="ECO:0000256" key="6">
    <source>
        <dbReference type="PROSITE-ProRule" id="PRU00076"/>
    </source>
</evidence>
<evidence type="ECO:0000256" key="3">
    <source>
        <dbReference type="ARBA" id="ARBA00022737"/>
    </source>
</evidence>
<dbReference type="GO" id="GO:0007219">
    <property type="term" value="P:Notch signaling pathway"/>
    <property type="evidence" value="ECO:0007669"/>
    <property type="project" value="TreeGrafter"/>
</dbReference>
<accession>A0AAD9NK52</accession>
<evidence type="ECO:0000256" key="2">
    <source>
        <dbReference type="ARBA" id="ARBA00022729"/>
    </source>
</evidence>
<comment type="caution">
    <text evidence="9">The sequence shown here is derived from an EMBL/GenBank/DDBJ whole genome shotgun (WGS) entry which is preliminary data.</text>
</comment>
<dbReference type="Proteomes" id="UP001209878">
    <property type="component" value="Unassembled WGS sequence"/>
</dbReference>
<reference evidence="9" key="1">
    <citation type="journal article" date="2023" name="Mol. Biol. Evol.">
        <title>Third-Generation Sequencing Reveals the Adaptive Role of the Epigenome in Three Deep-Sea Polychaetes.</title>
        <authorList>
            <person name="Perez M."/>
            <person name="Aroh O."/>
            <person name="Sun Y."/>
            <person name="Lan Y."/>
            <person name="Juniper S.K."/>
            <person name="Young C.R."/>
            <person name="Angers B."/>
            <person name="Qian P.Y."/>
        </authorList>
    </citation>
    <scope>NUCLEOTIDE SEQUENCE</scope>
    <source>
        <strain evidence="9">R07B-5</strain>
    </source>
</reference>
<evidence type="ECO:0000259" key="7">
    <source>
        <dbReference type="PROSITE" id="PS50024"/>
    </source>
</evidence>
<keyword evidence="2" id="KW-0732">Signal</keyword>
<dbReference type="PROSITE" id="PS00010">
    <property type="entry name" value="ASX_HYDROXYL"/>
    <property type="match status" value="1"/>
</dbReference>
<dbReference type="PROSITE" id="PS50024">
    <property type="entry name" value="SEA"/>
    <property type="match status" value="1"/>
</dbReference>
<dbReference type="Pfam" id="PF12661">
    <property type="entry name" value="hEGF"/>
    <property type="match status" value="1"/>
</dbReference>
<gene>
    <name evidence="9" type="ORF">NP493_911g00015</name>
</gene>
<dbReference type="PANTHER" id="PTHR12916:SF4">
    <property type="entry name" value="UNINFLATABLE, ISOFORM C"/>
    <property type="match status" value="1"/>
</dbReference>
<dbReference type="SUPFAM" id="SSF57184">
    <property type="entry name" value="Growth factor receptor domain"/>
    <property type="match status" value="1"/>
</dbReference>
<dbReference type="CDD" id="cd00054">
    <property type="entry name" value="EGF_CA"/>
    <property type="match status" value="2"/>
</dbReference>
<feature type="domain" description="EGF-like" evidence="8">
    <location>
        <begin position="1"/>
        <end position="27"/>
    </location>
</feature>
<dbReference type="PANTHER" id="PTHR12916">
    <property type="entry name" value="CYTOCHROME C OXIDASE POLYPEPTIDE VIC-2"/>
    <property type="match status" value="1"/>
</dbReference>
<dbReference type="InterPro" id="IPR000082">
    <property type="entry name" value="SEA_dom"/>
</dbReference>
<dbReference type="Pfam" id="PF01390">
    <property type="entry name" value="SEA"/>
    <property type="match status" value="1"/>
</dbReference>
<dbReference type="GO" id="GO:0005112">
    <property type="term" value="F:Notch binding"/>
    <property type="evidence" value="ECO:0007669"/>
    <property type="project" value="TreeGrafter"/>
</dbReference>
<evidence type="ECO:0000256" key="4">
    <source>
        <dbReference type="ARBA" id="ARBA00023157"/>
    </source>
</evidence>
<keyword evidence="10" id="KW-1185">Reference proteome</keyword>
<dbReference type="InterPro" id="IPR036364">
    <property type="entry name" value="SEA_dom_sf"/>
</dbReference>
<dbReference type="InterPro" id="IPR000742">
    <property type="entry name" value="EGF"/>
</dbReference>
<dbReference type="InterPro" id="IPR000152">
    <property type="entry name" value="EGF-type_Asp/Asn_hydroxyl_site"/>
</dbReference>
<feature type="domain" description="SEA" evidence="7">
    <location>
        <begin position="70"/>
        <end position="182"/>
    </location>
</feature>